<dbReference type="PROSITE" id="PS00194">
    <property type="entry name" value="THIOREDOXIN_1"/>
    <property type="match status" value="1"/>
</dbReference>
<gene>
    <name evidence="6" type="ORF">SAMN05444004_11113</name>
</gene>
<dbReference type="SUPFAM" id="SSF52833">
    <property type="entry name" value="Thioredoxin-like"/>
    <property type="match status" value="1"/>
</dbReference>
<dbReference type="PANTHER" id="PTHR45663">
    <property type="entry name" value="GEO12009P1"/>
    <property type="match status" value="1"/>
</dbReference>
<keyword evidence="3" id="KW-1015">Disulfide bond</keyword>
<dbReference type="PROSITE" id="PS51352">
    <property type="entry name" value="THIOREDOXIN_2"/>
    <property type="match status" value="1"/>
</dbReference>
<keyword evidence="1" id="KW-0813">Transport</keyword>
<dbReference type="Pfam" id="PF00085">
    <property type="entry name" value="Thioredoxin"/>
    <property type="match status" value="1"/>
</dbReference>
<dbReference type="OrthoDB" id="9790390at2"/>
<dbReference type="InterPro" id="IPR017937">
    <property type="entry name" value="Thioredoxin_CS"/>
</dbReference>
<accession>A0A1H3S8E4</accession>
<evidence type="ECO:0000256" key="4">
    <source>
        <dbReference type="ARBA" id="ARBA00023284"/>
    </source>
</evidence>
<dbReference type="Pfam" id="PF21352">
    <property type="entry name" value="Zn_ribbon_Thio2"/>
    <property type="match status" value="1"/>
</dbReference>
<dbReference type="PRINTS" id="PR00421">
    <property type="entry name" value="THIOREDOXIN"/>
</dbReference>
<dbReference type="InterPro" id="IPR036249">
    <property type="entry name" value="Thioredoxin-like_sf"/>
</dbReference>
<dbReference type="GO" id="GO:0045454">
    <property type="term" value="P:cell redox homeostasis"/>
    <property type="evidence" value="ECO:0007669"/>
    <property type="project" value="TreeGrafter"/>
</dbReference>
<organism evidence="6 7">
    <name type="scientific">Jannaschia faecimaris</name>
    <dbReference type="NCBI Taxonomy" id="1244108"/>
    <lineage>
        <taxon>Bacteria</taxon>
        <taxon>Pseudomonadati</taxon>
        <taxon>Pseudomonadota</taxon>
        <taxon>Alphaproteobacteria</taxon>
        <taxon>Rhodobacterales</taxon>
        <taxon>Roseobacteraceae</taxon>
        <taxon>Jannaschia</taxon>
    </lineage>
</organism>
<dbReference type="GO" id="GO:0015035">
    <property type="term" value="F:protein-disulfide reductase activity"/>
    <property type="evidence" value="ECO:0007669"/>
    <property type="project" value="TreeGrafter"/>
</dbReference>
<dbReference type="CDD" id="cd02947">
    <property type="entry name" value="TRX_family"/>
    <property type="match status" value="1"/>
</dbReference>
<reference evidence="7" key="1">
    <citation type="submission" date="2016-10" db="EMBL/GenBank/DDBJ databases">
        <authorList>
            <person name="Varghese N."/>
            <person name="Submissions S."/>
        </authorList>
    </citation>
    <scope>NUCLEOTIDE SEQUENCE [LARGE SCALE GENOMIC DNA]</scope>
    <source>
        <strain evidence="7">DSM 100420</strain>
    </source>
</reference>
<dbReference type="STRING" id="1244108.SAMN05444004_11113"/>
<dbReference type="GO" id="GO:0005829">
    <property type="term" value="C:cytosol"/>
    <property type="evidence" value="ECO:0007669"/>
    <property type="project" value="TreeGrafter"/>
</dbReference>
<dbReference type="PANTHER" id="PTHR45663:SF11">
    <property type="entry name" value="GEO12009P1"/>
    <property type="match status" value="1"/>
</dbReference>
<evidence type="ECO:0000256" key="2">
    <source>
        <dbReference type="ARBA" id="ARBA00022982"/>
    </source>
</evidence>
<evidence type="ECO:0000259" key="5">
    <source>
        <dbReference type="PROSITE" id="PS51352"/>
    </source>
</evidence>
<keyword evidence="7" id="KW-1185">Reference proteome</keyword>
<evidence type="ECO:0000313" key="7">
    <source>
        <dbReference type="Proteomes" id="UP000198914"/>
    </source>
</evidence>
<keyword evidence="2" id="KW-0249">Electron transport</keyword>
<name>A0A1H3S8E4_9RHOB</name>
<dbReference type="InterPro" id="IPR013766">
    <property type="entry name" value="Thioredoxin_domain"/>
</dbReference>
<dbReference type="AlphaFoldDB" id="A0A1H3S8E4"/>
<protein>
    <submittedName>
        <fullName evidence="6">Thioredoxin</fullName>
    </submittedName>
</protein>
<dbReference type="InterPro" id="IPR049299">
    <property type="entry name" value="Thio2_N"/>
</dbReference>
<keyword evidence="4" id="KW-0676">Redox-active center</keyword>
<evidence type="ECO:0000313" key="6">
    <source>
        <dbReference type="EMBL" id="SDZ34154.1"/>
    </source>
</evidence>
<dbReference type="Proteomes" id="UP000198914">
    <property type="component" value="Unassembled WGS sequence"/>
</dbReference>
<feature type="domain" description="Thioredoxin" evidence="5">
    <location>
        <begin position="21"/>
        <end position="144"/>
    </location>
</feature>
<dbReference type="EMBL" id="FNPX01000011">
    <property type="protein sequence ID" value="SDZ34154.1"/>
    <property type="molecule type" value="Genomic_DNA"/>
</dbReference>
<evidence type="ECO:0000256" key="3">
    <source>
        <dbReference type="ARBA" id="ARBA00023157"/>
    </source>
</evidence>
<sequence length="144" mass="15519">MQDVVNLTCLACAQVNRVPTARLGARPKCATCGAALNDGEVAAINAQVHDKATRTDGLPLLVDYWASWCGPCLMMAPEFAKAAASLRSRVRLAKIDTQEFSGVSQRLGIRGIPLLILYANGREVARLSGARPSDEIVDFVQQHQ</sequence>
<dbReference type="Gene3D" id="3.40.30.10">
    <property type="entry name" value="Glutaredoxin"/>
    <property type="match status" value="1"/>
</dbReference>
<dbReference type="Gene3D" id="2.30.30.380">
    <property type="entry name" value="Zn-finger domain of Sec23/24"/>
    <property type="match status" value="1"/>
</dbReference>
<evidence type="ECO:0000256" key="1">
    <source>
        <dbReference type="ARBA" id="ARBA00022448"/>
    </source>
</evidence>
<proteinExistence type="predicted"/>